<sequence length="44" mass="4843">LCPSPHQSHPAVVDDVPDNPAPYILHMVLMLQQSRGLLLKVPSQ</sequence>
<proteinExistence type="predicted"/>
<feature type="non-terminal residue" evidence="1">
    <location>
        <position position="44"/>
    </location>
</feature>
<comment type="caution">
    <text evidence="1">The sequence shown here is derived from an EMBL/GenBank/DDBJ whole genome shotgun (WGS) entry which is preliminary data.</text>
</comment>
<keyword evidence="2" id="KW-1185">Reference proteome</keyword>
<dbReference type="AlphaFoldDB" id="A0A392UPB5"/>
<protein>
    <submittedName>
        <fullName evidence="1">Uncharacterized protein</fullName>
    </submittedName>
</protein>
<accession>A0A392UPB5</accession>
<feature type="non-terminal residue" evidence="1">
    <location>
        <position position="1"/>
    </location>
</feature>
<name>A0A392UPB5_9FABA</name>
<reference evidence="1 2" key="1">
    <citation type="journal article" date="2018" name="Front. Plant Sci.">
        <title>Red Clover (Trifolium pratense) and Zigzag Clover (T. medium) - A Picture of Genomic Similarities and Differences.</title>
        <authorList>
            <person name="Dluhosova J."/>
            <person name="Istvanek J."/>
            <person name="Nedelnik J."/>
            <person name="Repkova J."/>
        </authorList>
    </citation>
    <scope>NUCLEOTIDE SEQUENCE [LARGE SCALE GENOMIC DNA]</scope>
    <source>
        <strain evidence="2">cv. 10/8</strain>
        <tissue evidence="1">Leaf</tissue>
    </source>
</reference>
<evidence type="ECO:0000313" key="2">
    <source>
        <dbReference type="Proteomes" id="UP000265520"/>
    </source>
</evidence>
<dbReference type="EMBL" id="LXQA010842265">
    <property type="protein sequence ID" value="MCI73605.1"/>
    <property type="molecule type" value="Genomic_DNA"/>
</dbReference>
<dbReference type="Proteomes" id="UP000265520">
    <property type="component" value="Unassembled WGS sequence"/>
</dbReference>
<organism evidence="1 2">
    <name type="scientific">Trifolium medium</name>
    <dbReference type="NCBI Taxonomy" id="97028"/>
    <lineage>
        <taxon>Eukaryota</taxon>
        <taxon>Viridiplantae</taxon>
        <taxon>Streptophyta</taxon>
        <taxon>Embryophyta</taxon>
        <taxon>Tracheophyta</taxon>
        <taxon>Spermatophyta</taxon>
        <taxon>Magnoliopsida</taxon>
        <taxon>eudicotyledons</taxon>
        <taxon>Gunneridae</taxon>
        <taxon>Pentapetalae</taxon>
        <taxon>rosids</taxon>
        <taxon>fabids</taxon>
        <taxon>Fabales</taxon>
        <taxon>Fabaceae</taxon>
        <taxon>Papilionoideae</taxon>
        <taxon>50 kb inversion clade</taxon>
        <taxon>NPAAA clade</taxon>
        <taxon>Hologalegina</taxon>
        <taxon>IRL clade</taxon>
        <taxon>Trifolieae</taxon>
        <taxon>Trifolium</taxon>
    </lineage>
</organism>
<evidence type="ECO:0000313" key="1">
    <source>
        <dbReference type="EMBL" id="MCI73605.1"/>
    </source>
</evidence>